<dbReference type="Pfam" id="PF13240">
    <property type="entry name" value="Zn_Ribbon_1"/>
    <property type="match status" value="1"/>
</dbReference>
<dbReference type="InterPro" id="IPR026870">
    <property type="entry name" value="Zinc_ribbon_dom"/>
</dbReference>
<accession>A0ABN9U4M5</accession>
<protein>
    <recommendedName>
        <fullName evidence="2">Zinc-ribbon domain-containing protein</fullName>
    </recommendedName>
</protein>
<reference evidence="3" key="1">
    <citation type="submission" date="2023-10" db="EMBL/GenBank/DDBJ databases">
        <authorList>
            <person name="Chen Y."/>
            <person name="Shah S."/>
            <person name="Dougan E. K."/>
            <person name="Thang M."/>
            <person name="Chan C."/>
        </authorList>
    </citation>
    <scope>NUCLEOTIDE SEQUENCE [LARGE SCALE GENOMIC DNA]</scope>
</reference>
<evidence type="ECO:0000256" key="1">
    <source>
        <dbReference type="SAM" id="MobiDB-lite"/>
    </source>
</evidence>
<gene>
    <name evidence="3" type="ORF">PCOR1329_LOCUS45180</name>
</gene>
<sequence length="291" mass="30654">MCSRMAGGAPPEPAVIRSSLLGAAGSAGPPGELEPMMVQMPMKIPIRVPTKPHCGREGAQPLEWSDEDQPTTGGTLTPDSCRRSANGQSTPPDTSECFSACGGKAAYLAPSAAPTSLPPGLGQSQYGFGTPFDVDPFEASGSVIDRALVMQGIDPRYTAESLQEEIYHSGFCCRRDILFFHLPCDAAGANAGRCFLAFDAVSTRNQFIAAWEGKRLPLARGADAVSFATLTTKDVLNLFTDSKAAISEEPLEAPAARAVSEQVSKFCTRCGTRVSAGDRFCAACGAPVRRQ</sequence>
<feature type="compositionally biased region" description="Polar residues" evidence="1">
    <location>
        <begin position="70"/>
        <end position="94"/>
    </location>
</feature>
<dbReference type="EMBL" id="CAUYUJ010015429">
    <property type="protein sequence ID" value="CAK0853833.1"/>
    <property type="molecule type" value="Genomic_DNA"/>
</dbReference>
<evidence type="ECO:0000259" key="2">
    <source>
        <dbReference type="Pfam" id="PF13240"/>
    </source>
</evidence>
<evidence type="ECO:0000313" key="3">
    <source>
        <dbReference type="EMBL" id="CAK0853833.1"/>
    </source>
</evidence>
<feature type="region of interest" description="Disordered" evidence="1">
    <location>
        <begin position="47"/>
        <end position="94"/>
    </location>
</feature>
<comment type="caution">
    <text evidence="3">The sequence shown here is derived from an EMBL/GenBank/DDBJ whole genome shotgun (WGS) entry which is preliminary data.</text>
</comment>
<evidence type="ECO:0000313" key="4">
    <source>
        <dbReference type="Proteomes" id="UP001189429"/>
    </source>
</evidence>
<name>A0ABN9U4M5_9DINO</name>
<dbReference type="Proteomes" id="UP001189429">
    <property type="component" value="Unassembled WGS sequence"/>
</dbReference>
<feature type="domain" description="Zinc-ribbon" evidence="2">
    <location>
        <begin position="266"/>
        <end position="288"/>
    </location>
</feature>
<organism evidence="3 4">
    <name type="scientific">Prorocentrum cordatum</name>
    <dbReference type="NCBI Taxonomy" id="2364126"/>
    <lineage>
        <taxon>Eukaryota</taxon>
        <taxon>Sar</taxon>
        <taxon>Alveolata</taxon>
        <taxon>Dinophyceae</taxon>
        <taxon>Prorocentrales</taxon>
        <taxon>Prorocentraceae</taxon>
        <taxon>Prorocentrum</taxon>
    </lineage>
</organism>
<proteinExistence type="predicted"/>
<keyword evidence="4" id="KW-1185">Reference proteome</keyword>